<feature type="region of interest" description="Disordered" evidence="1">
    <location>
        <begin position="423"/>
        <end position="444"/>
    </location>
</feature>
<feature type="transmembrane region" description="Helical" evidence="2">
    <location>
        <begin position="807"/>
        <end position="829"/>
    </location>
</feature>
<keyword evidence="2" id="KW-0812">Transmembrane</keyword>
<feature type="transmembrane region" description="Helical" evidence="2">
    <location>
        <begin position="230"/>
        <end position="252"/>
    </location>
</feature>
<feature type="transmembrane region" description="Helical" evidence="2">
    <location>
        <begin position="706"/>
        <end position="735"/>
    </location>
</feature>
<feature type="transmembrane region" description="Helical" evidence="2">
    <location>
        <begin position="264"/>
        <end position="282"/>
    </location>
</feature>
<gene>
    <name evidence="3" type="ORF">DXC81_05670</name>
</gene>
<feature type="transmembrane region" description="Helical" evidence="2">
    <location>
        <begin position="660"/>
        <end position="686"/>
    </location>
</feature>
<organism evidence="3 4">
    <name type="scientific">Collinsella tanakaei</name>
    <dbReference type="NCBI Taxonomy" id="626935"/>
    <lineage>
        <taxon>Bacteria</taxon>
        <taxon>Bacillati</taxon>
        <taxon>Actinomycetota</taxon>
        <taxon>Coriobacteriia</taxon>
        <taxon>Coriobacteriales</taxon>
        <taxon>Coriobacteriaceae</taxon>
        <taxon>Collinsella</taxon>
    </lineage>
</organism>
<feature type="transmembrane region" description="Helical" evidence="2">
    <location>
        <begin position="194"/>
        <end position="210"/>
    </location>
</feature>
<reference evidence="3 4" key="1">
    <citation type="submission" date="2018-08" db="EMBL/GenBank/DDBJ databases">
        <title>A genome reference for cultivated species of the human gut microbiota.</title>
        <authorList>
            <person name="Zou Y."/>
            <person name="Xue W."/>
            <person name="Luo G."/>
        </authorList>
    </citation>
    <scope>NUCLEOTIDE SEQUENCE [LARGE SCALE GENOMIC DNA]</scope>
    <source>
        <strain evidence="3 4">TF08-14</strain>
    </source>
</reference>
<dbReference type="Proteomes" id="UP000260943">
    <property type="component" value="Unassembled WGS sequence"/>
</dbReference>
<accession>A0A3E4QSB9</accession>
<name>A0A3E4QSB9_9ACTN</name>
<feature type="transmembrane region" description="Helical" evidence="2">
    <location>
        <begin position="385"/>
        <end position="406"/>
    </location>
</feature>
<dbReference type="EMBL" id="QSRJ01000006">
    <property type="protein sequence ID" value="RGL10076.1"/>
    <property type="molecule type" value="Genomic_DNA"/>
</dbReference>
<keyword evidence="2" id="KW-1133">Transmembrane helix</keyword>
<protein>
    <submittedName>
        <fullName evidence="3">Uncharacterized protein</fullName>
    </submittedName>
</protein>
<feature type="transmembrane region" description="Helical" evidence="2">
    <location>
        <begin position="614"/>
        <end position="639"/>
    </location>
</feature>
<feature type="compositionally biased region" description="Low complexity" evidence="1">
    <location>
        <begin position="428"/>
        <end position="444"/>
    </location>
</feature>
<dbReference type="AlphaFoldDB" id="A0A3E4QSB9"/>
<evidence type="ECO:0000313" key="4">
    <source>
        <dbReference type="Proteomes" id="UP000260943"/>
    </source>
</evidence>
<feature type="transmembrane region" description="Helical" evidence="2">
    <location>
        <begin position="747"/>
        <end position="768"/>
    </location>
</feature>
<evidence type="ECO:0000256" key="1">
    <source>
        <dbReference type="SAM" id="MobiDB-lite"/>
    </source>
</evidence>
<feature type="transmembrane region" description="Helical" evidence="2">
    <location>
        <begin position="289"/>
        <end position="307"/>
    </location>
</feature>
<dbReference type="RefSeq" id="WP_117679579.1">
    <property type="nucleotide sequence ID" value="NZ_QSRJ01000006.1"/>
</dbReference>
<evidence type="ECO:0000256" key="2">
    <source>
        <dbReference type="SAM" id="Phobius"/>
    </source>
</evidence>
<proteinExistence type="predicted"/>
<keyword evidence="2" id="KW-0472">Membrane</keyword>
<comment type="caution">
    <text evidence="3">The sequence shown here is derived from an EMBL/GenBank/DDBJ whole genome shotgun (WGS) entry which is preliminary data.</text>
</comment>
<sequence>MFGRIFSTIAKRVTSSRLLLVLIIVLQVLYLLPALKQTTMGGWQDSIASTEVESIRMYRSSQSLDLNGYPEDDAVGSWHRANDIKMAQAADKLLDRWDAGDANGYFAAAAEYYLMSAKVQGYAGSVYNLDRAAFYQALADSGATQTYAVSSDAPALLYAAMGGKGLFMFPSGAIPIVYSSQGDGIYRYNSQVELLFWTVPLLAVCALGASTQTKQRLMTQAPLGARRRMLYGAASSALLGLAVLALICAPTLILQAVRAGVDDASYPVVVGSGASLVVSTVGEALLKSAVLYMLIAFTFSLLAHLSASVFDSVAPAVVASLCMMALPLAPGYYGEFSSYREVAPWLPSTYLWVEYAAGSIDSAMMPGARPLLGVSFVRGCVSLGAATFALSALLALLAPAGALVSWSSRLRRAASHRTGLRDAAMDKGAASPGMAAGSSHSPSSSFRPVLPTSSSLSVFASYTAALARMLLGGPALYALALIMAAALVVPAVFSVDTNVRDFSVESYKNMQLRQLYAQLESGAYAHDSDEYHMLQRQADALSGYVYSETSAKGYASLAEYERLRLEAAELPALAQNDPVGDPLRVEAKIALLEGLAASDQLELYNMSTRMPGSFYLSFVFGAAPFAFWLAPACVTALLIARHRCRGSLIQQAPVSFTVELGAGCVVASAIALAVLALVVIPGTAYATMRNGVGEMGYPVVFIQSGGVVATTVASALMSGAGVQALASAFVVVFLACIERATKSFRSVCVAAAVTLALAALAVNASALAPADSIVSVVLGWLPLTYLDVARVVGTAGYGLISGCGVSAFAACIVLAASLPVMVAAVYMVVRAQRARSLRVRDSSCVIRI</sequence>
<evidence type="ECO:0000313" key="3">
    <source>
        <dbReference type="EMBL" id="RGL10076.1"/>
    </source>
</evidence>
<feature type="transmembrane region" description="Helical" evidence="2">
    <location>
        <begin position="475"/>
        <end position="493"/>
    </location>
</feature>